<dbReference type="GO" id="GO:0005634">
    <property type="term" value="C:nucleus"/>
    <property type="evidence" value="ECO:0007669"/>
    <property type="project" value="UniProtKB-SubCell"/>
</dbReference>
<name>A0A067L145_JATCU</name>
<dbReference type="PROSITE" id="PS50066">
    <property type="entry name" value="MADS_BOX_2"/>
    <property type="match status" value="1"/>
</dbReference>
<gene>
    <name evidence="8" type="ORF">JCGZ_24962</name>
</gene>
<comment type="subcellular location">
    <subcellularLocation>
        <location evidence="1">Nucleus</location>
    </subcellularLocation>
</comment>
<dbReference type="OrthoDB" id="836351at2759"/>
<feature type="coiled-coil region" evidence="6">
    <location>
        <begin position="94"/>
        <end position="121"/>
    </location>
</feature>
<dbReference type="PRINTS" id="PR00404">
    <property type="entry name" value="MADSDOMAIN"/>
</dbReference>
<evidence type="ECO:0000313" key="9">
    <source>
        <dbReference type="Proteomes" id="UP000027138"/>
    </source>
</evidence>
<evidence type="ECO:0000256" key="3">
    <source>
        <dbReference type="ARBA" id="ARBA00023125"/>
    </source>
</evidence>
<dbReference type="GO" id="GO:0000981">
    <property type="term" value="F:DNA-binding transcription factor activity, RNA polymerase II-specific"/>
    <property type="evidence" value="ECO:0007669"/>
    <property type="project" value="TreeGrafter"/>
</dbReference>
<dbReference type="SUPFAM" id="SSF55455">
    <property type="entry name" value="SRF-like"/>
    <property type="match status" value="1"/>
</dbReference>
<evidence type="ECO:0000256" key="2">
    <source>
        <dbReference type="ARBA" id="ARBA00023015"/>
    </source>
</evidence>
<keyword evidence="5" id="KW-0539">Nucleus</keyword>
<keyword evidence="4" id="KW-0804">Transcription</keyword>
<keyword evidence="6" id="KW-0175">Coiled coil</keyword>
<dbReference type="InterPro" id="IPR002100">
    <property type="entry name" value="TF_MADSbox"/>
</dbReference>
<feature type="domain" description="MADS-box" evidence="7">
    <location>
        <begin position="6"/>
        <end position="66"/>
    </location>
</feature>
<dbReference type="EMBL" id="KK914327">
    <property type="protein sequence ID" value="KDP40963.1"/>
    <property type="molecule type" value="Genomic_DNA"/>
</dbReference>
<protein>
    <recommendedName>
        <fullName evidence="7">MADS-box domain-containing protein</fullName>
    </recommendedName>
</protein>
<keyword evidence="3" id="KW-0238">DNA-binding</keyword>
<evidence type="ECO:0000256" key="5">
    <source>
        <dbReference type="ARBA" id="ARBA00023242"/>
    </source>
</evidence>
<dbReference type="Proteomes" id="UP000027138">
    <property type="component" value="Unassembled WGS sequence"/>
</dbReference>
<dbReference type="PANTHER" id="PTHR11945:SF776">
    <property type="entry name" value="AGAMOUS-LIKE 50-RELATED"/>
    <property type="match status" value="1"/>
</dbReference>
<evidence type="ECO:0000256" key="6">
    <source>
        <dbReference type="SAM" id="Coils"/>
    </source>
</evidence>
<proteinExistence type="predicted"/>
<evidence type="ECO:0000256" key="1">
    <source>
        <dbReference type="ARBA" id="ARBA00004123"/>
    </source>
</evidence>
<dbReference type="PANTHER" id="PTHR11945">
    <property type="entry name" value="MADS BOX PROTEIN"/>
    <property type="match status" value="1"/>
</dbReference>
<dbReference type="FunFam" id="3.40.1810.10:FF:000006">
    <property type="entry name" value="Agamous-like MADS-box protein AGL62"/>
    <property type="match status" value="1"/>
</dbReference>
<evidence type="ECO:0000259" key="7">
    <source>
        <dbReference type="PROSITE" id="PS50066"/>
    </source>
</evidence>
<dbReference type="Gene3D" id="6.10.140.920">
    <property type="match status" value="1"/>
</dbReference>
<dbReference type="SMART" id="SM00432">
    <property type="entry name" value="MADS"/>
    <property type="match status" value="1"/>
</dbReference>
<evidence type="ECO:0000256" key="4">
    <source>
        <dbReference type="ARBA" id="ARBA00023163"/>
    </source>
</evidence>
<evidence type="ECO:0000313" key="8">
    <source>
        <dbReference type="EMBL" id="KDP40963.1"/>
    </source>
</evidence>
<dbReference type="GO" id="GO:0046983">
    <property type="term" value="F:protein dimerization activity"/>
    <property type="evidence" value="ECO:0007669"/>
    <property type="project" value="InterPro"/>
</dbReference>
<dbReference type="GO" id="GO:0000978">
    <property type="term" value="F:RNA polymerase II cis-regulatory region sequence-specific DNA binding"/>
    <property type="evidence" value="ECO:0007669"/>
    <property type="project" value="TreeGrafter"/>
</dbReference>
<sequence length="243" mass="27673">MSRKSRGRQKLEMVKISKESNLLVTFSKRRYGIFKKASELSTLCGAEVTVIVFSPGKKVFSFGQPSVEAVVNRFLSGTSPPISGAMQLIEAHRNARVRELNMQLTQILNQLEMEKKRGEELDQMKRVRQAQCWWESPIEDLDFERLQQLKASLEILRHTVTKQAEQLLIQTTNTPQQFYVPSTNTPQQFYATSSNTPQQFYAPSTSNTALLPNFDPENNGFEFNTNMNAYQYPNLGFGSSGLF</sequence>
<keyword evidence="2" id="KW-0805">Transcription regulation</keyword>
<organism evidence="8 9">
    <name type="scientific">Jatropha curcas</name>
    <name type="common">Barbados nut</name>
    <dbReference type="NCBI Taxonomy" id="180498"/>
    <lineage>
        <taxon>Eukaryota</taxon>
        <taxon>Viridiplantae</taxon>
        <taxon>Streptophyta</taxon>
        <taxon>Embryophyta</taxon>
        <taxon>Tracheophyta</taxon>
        <taxon>Spermatophyta</taxon>
        <taxon>Magnoliopsida</taxon>
        <taxon>eudicotyledons</taxon>
        <taxon>Gunneridae</taxon>
        <taxon>Pentapetalae</taxon>
        <taxon>rosids</taxon>
        <taxon>fabids</taxon>
        <taxon>Malpighiales</taxon>
        <taxon>Euphorbiaceae</taxon>
        <taxon>Crotonoideae</taxon>
        <taxon>Jatropheae</taxon>
        <taxon>Jatropha</taxon>
    </lineage>
</organism>
<accession>A0A067L145</accession>
<keyword evidence="9" id="KW-1185">Reference proteome</keyword>
<dbReference type="InterPro" id="IPR036879">
    <property type="entry name" value="TF_MADSbox_sf"/>
</dbReference>
<reference evidence="8 9" key="1">
    <citation type="journal article" date="2014" name="PLoS ONE">
        <title>Global Analysis of Gene Expression Profiles in Physic Nut (Jatropha curcas L.) Seedlings Exposed to Salt Stress.</title>
        <authorList>
            <person name="Zhang L."/>
            <person name="Zhang C."/>
            <person name="Wu P."/>
            <person name="Chen Y."/>
            <person name="Li M."/>
            <person name="Jiang H."/>
            <person name="Wu G."/>
        </authorList>
    </citation>
    <scope>NUCLEOTIDE SEQUENCE [LARGE SCALE GENOMIC DNA]</scope>
    <source>
        <strain evidence="9">cv. GZQX0401</strain>
        <tissue evidence="8">Young leaves</tissue>
    </source>
</reference>
<dbReference type="Pfam" id="PF00319">
    <property type="entry name" value="SRF-TF"/>
    <property type="match status" value="1"/>
</dbReference>
<dbReference type="AlphaFoldDB" id="A0A067L145"/>
<dbReference type="Gene3D" id="3.40.1810.10">
    <property type="entry name" value="Transcription factor, MADS-box"/>
    <property type="match status" value="1"/>
</dbReference>